<evidence type="ECO:0000256" key="2">
    <source>
        <dbReference type="ARBA" id="ARBA00023125"/>
    </source>
</evidence>
<dbReference type="OrthoDB" id="5391994at2"/>
<sequence>MAAMPTGVEIHNNKIRISFKFQGVRCRETLKGWIVNASNLKKAGNLRAKIVSEIQLGTFDYRGVFPESKVAAKFYASKNITTFAELASTWYENHKIDLSPNATRSYGIAVRTLTKLIGPETLVASITNSDILGWRKELLTGETNYAPEKRRNKTGRAVRTVDYYLAILRQILDYAVKNKVISYQPYVGIKRLRKGQTKPDPLLRHEFEQLKETAPAQQKNMWQFFAYTGVRPGELCALAWEDIDLNSGEANIARNLTQEGLFGPPKTEAGYRTIKLLEPALEALRAQKELTGGAPKVPITFHHREFGKTETQKLHFVFMPRPQKGKQAAYYSVSSIVSLWDITVRRSGIRRRRPYQLRHTYACWMLSAGANPAFIANQMGHENAEMVFHVYSAWINALDSDQVSFLNQRFGGYANAPIVPLKVKTK</sequence>
<name>A0A0X4EK44_9ENTR</name>
<dbReference type="Pfam" id="PF12167">
    <property type="entry name" value="Arm-DNA-bind_2"/>
    <property type="match status" value="1"/>
</dbReference>
<dbReference type="PANTHER" id="PTHR30349">
    <property type="entry name" value="PHAGE INTEGRASE-RELATED"/>
    <property type="match status" value="1"/>
</dbReference>
<dbReference type="InterPro" id="IPR044068">
    <property type="entry name" value="CB"/>
</dbReference>
<dbReference type="Proteomes" id="UP000064715">
    <property type="component" value="Unassembled WGS sequence"/>
</dbReference>
<keyword evidence="8" id="KW-1185">Reference proteome</keyword>
<evidence type="ECO:0000313" key="7">
    <source>
        <dbReference type="EMBL" id="KUQ81978.1"/>
    </source>
</evidence>
<keyword evidence="1" id="KW-0229">DNA integration</keyword>
<dbReference type="InterPro" id="IPR013762">
    <property type="entry name" value="Integrase-like_cat_sf"/>
</dbReference>
<protein>
    <submittedName>
        <fullName evidence="7">Integrase</fullName>
    </submittedName>
</protein>
<dbReference type="AlphaFoldDB" id="A0A0X4EK44"/>
<dbReference type="GO" id="GO:0003677">
    <property type="term" value="F:DNA binding"/>
    <property type="evidence" value="ECO:0007669"/>
    <property type="project" value="UniProtKB-UniRule"/>
</dbReference>
<reference evidence="8" key="1">
    <citation type="submission" date="2016-01" db="EMBL/GenBank/DDBJ databases">
        <title>WGS of SAMN04407783.</title>
        <authorList>
            <person name="Adams M."/>
            <person name="Sutton G."/>
            <person name="Nelson K."/>
            <person name="Thaden J."/>
            <person name="Fowler V."/>
            <person name="Mccorrison J."/>
            <person name="Sanka R."/>
            <person name="Brinkac L."/>
            <person name="Nierman W."/>
        </authorList>
    </citation>
    <scope>NUCLEOTIDE SEQUENCE [LARGE SCALE GENOMIC DNA]</scope>
    <source>
        <strain evidence="8">GN04363</strain>
    </source>
</reference>
<evidence type="ECO:0000259" key="6">
    <source>
        <dbReference type="PROSITE" id="PS51900"/>
    </source>
</evidence>
<dbReference type="PANTHER" id="PTHR30349:SF36">
    <property type="entry name" value="PROPHAGE INTEGRASE INTR-RELATED"/>
    <property type="match status" value="1"/>
</dbReference>
<dbReference type="EMBL" id="LRCR01000030">
    <property type="protein sequence ID" value="KUQ81978.1"/>
    <property type="molecule type" value="Genomic_DNA"/>
</dbReference>
<dbReference type="InterPro" id="IPR050090">
    <property type="entry name" value="Tyrosine_recombinase_XerCD"/>
</dbReference>
<accession>A0A0X4EK44</accession>
<evidence type="ECO:0000256" key="4">
    <source>
        <dbReference type="PROSITE-ProRule" id="PRU01248"/>
    </source>
</evidence>
<gene>
    <name evidence="7" type="ORF">AWI28_20540</name>
</gene>
<dbReference type="RefSeq" id="WP_059312003.1">
    <property type="nucleotide sequence ID" value="NZ_LRCR01000030.1"/>
</dbReference>
<dbReference type="InterPro" id="IPR011010">
    <property type="entry name" value="DNA_brk_join_enz"/>
</dbReference>
<dbReference type="SUPFAM" id="SSF56349">
    <property type="entry name" value="DNA breaking-rejoining enzymes"/>
    <property type="match status" value="1"/>
</dbReference>
<keyword evidence="2 4" id="KW-0238">DNA-binding</keyword>
<dbReference type="GO" id="GO:0015074">
    <property type="term" value="P:DNA integration"/>
    <property type="evidence" value="ECO:0007669"/>
    <property type="project" value="UniProtKB-KW"/>
</dbReference>
<dbReference type="InterPro" id="IPR010998">
    <property type="entry name" value="Integrase_recombinase_N"/>
</dbReference>
<dbReference type="InterPro" id="IPR022000">
    <property type="entry name" value="Min27-like_integrase_DNA_bind"/>
</dbReference>
<evidence type="ECO:0000313" key="8">
    <source>
        <dbReference type="Proteomes" id="UP000064715"/>
    </source>
</evidence>
<evidence type="ECO:0000256" key="1">
    <source>
        <dbReference type="ARBA" id="ARBA00022908"/>
    </source>
</evidence>
<dbReference type="Gene3D" id="1.10.150.130">
    <property type="match status" value="1"/>
</dbReference>
<dbReference type="Pfam" id="PF00589">
    <property type="entry name" value="Phage_integrase"/>
    <property type="match status" value="1"/>
</dbReference>
<dbReference type="PROSITE" id="PS51898">
    <property type="entry name" value="TYR_RECOMBINASE"/>
    <property type="match status" value="1"/>
</dbReference>
<feature type="domain" description="Tyr recombinase" evidence="5">
    <location>
        <begin position="197"/>
        <end position="404"/>
    </location>
</feature>
<evidence type="ECO:0000256" key="3">
    <source>
        <dbReference type="ARBA" id="ARBA00023172"/>
    </source>
</evidence>
<feature type="domain" description="Core-binding (CB)" evidence="6">
    <location>
        <begin position="81"/>
        <end position="176"/>
    </location>
</feature>
<proteinExistence type="predicted"/>
<organism evidence="7 8">
    <name type="scientific">Enterobacter genomosp. O</name>
    <dbReference type="NCBI Taxonomy" id="2364150"/>
    <lineage>
        <taxon>Bacteria</taxon>
        <taxon>Pseudomonadati</taxon>
        <taxon>Pseudomonadota</taxon>
        <taxon>Gammaproteobacteria</taxon>
        <taxon>Enterobacterales</taxon>
        <taxon>Enterobacteriaceae</taxon>
        <taxon>Enterobacter</taxon>
        <taxon>Enterobacter cloacae complex</taxon>
        <taxon>Enterobacter cloacae complex clade O</taxon>
    </lineage>
</organism>
<dbReference type="InterPro" id="IPR002104">
    <property type="entry name" value="Integrase_catalytic"/>
</dbReference>
<keyword evidence="3" id="KW-0233">DNA recombination</keyword>
<dbReference type="PROSITE" id="PS51900">
    <property type="entry name" value="CB"/>
    <property type="match status" value="1"/>
</dbReference>
<evidence type="ECO:0000259" key="5">
    <source>
        <dbReference type="PROSITE" id="PS51898"/>
    </source>
</evidence>
<comment type="caution">
    <text evidence="7">The sequence shown here is derived from an EMBL/GenBank/DDBJ whole genome shotgun (WGS) entry which is preliminary data.</text>
</comment>
<dbReference type="Gene3D" id="1.10.443.10">
    <property type="entry name" value="Intergrase catalytic core"/>
    <property type="match status" value="1"/>
</dbReference>
<dbReference type="CDD" id="cd01189">
    <property type="entry name" value="INT_ICEBs1_C_like"/>
    <property type="match status" value="1"/>
</dbReference>
<dbReference type="GO" id="GO:0006310">
    <property type="term" value="P:DNA recombination"/>
    <property type="evidence" value="ECO:0007669"/>
    <property type="project" value="UniProtKB-KW"/>
</dbReference>